<organism evidence="4 5">
    <name type="scientific">Desulfocucumis palustris</name>
    <dbReference type="NCBI Taxonomy" id="1898651"/>
    <lineage>
        <taxon>Bacteria</taxon>
        <taxon>Bacillati</taxon>
        <taxon>Bacillota</taxon>
        <taxon>Clostridia</taxon>
        <taxon>Eubacteriales</taxon>
        <taxon>Desulfocucumaceae</taxon>
        <taxon>Desulfocucumis</taxon>
    </lineage>
</organism>
<feature type="domain" description="RmlD-like substrate binding" evidence="3">
    <location>
        <begin position="2"/>
        <end position="278"/>
    </location>
</feature>
<dbReference type="NCBIfam" id="TIGR01214">
    <property type="entry name" value="rmlD"/>
    <property type="match status" value="1"/>
</dbReference>
<evidence type="ECO:0000256" key="2">
    <source>
        <dbReference type="RuleBase" id="RU364082"/>
    </source>
</evidence>
<dbReference type="PANTHER" id="PTHR10491">
    <property type="entry name" value="DTDP-4-DEHYDRORHAMNOSE REDUCTASE"/>
    <property type="match status" value="1"/>
</dbReference>
<accession>A0A2L2XBD8</accession>
<proteinExistence type="inferred from homology"/>
<dbReference type="GO" id="GO:0005829">
    <property type="term" value="C:cytosol"/>
    <property type="evidence" value="ECO:0007669"/>
    <property type="project" value="TreeGrafter"/>
</dbReference>
<comment type="function">
    <text evidence="2">Catalyzes the reduction of dTDP-6-deoxy-L-lyxo-4-hexulose to yield dTDP-L-rhamnose.</text>
</comment>
<gene>
    <name evidence="4" type="ORF">DCCM_2521</name>
</gene>
<sequence length="284" mass="31824">MIVAVTGARGMLGSDIEAEMENRGHEVLPLGKNELDITDFTKVKKVLSRERPDVIINCAAYTDVEGAEDNPQQAISVNGLGARNLALACHEYEIDLVHISTDYVFDGKKEGTYGIFDGMSPLNSYGFSKMLGERYVTALLHRYYLIRTSWLFGLSGDNFVEKVLRLSNERSQLHMVEDQVGSPTYTVDLAKLVGDLIKTRCFGIYHATNQGYTSWCGFAREIVALKHLNVHIEPVSSFNRYNVAARPANSVLDPFPLKETLGYLLPPWEDALGRYMEHRAEVDL</sequence>
<dbReference type="UniPathway" id="UPA00124"/>
<evidence type="ECO:0000256" key="1">
    <source>
        <dbReference type="ARBA" id="ARBA00010944"/>
    </source>
</evidence>
<evidence type="ECO:0000313" key="5">
    <source>
        <dbReference type="Proteomes" id="UP000239549"/>
    </source>
</evidence>
<evidence type="ECO:0000313" key="4">
    <source>
        <dbReference type="EMBL" id="GBF33420.1"/>
    </source>
</evidence>
<comment type="caution">
    <text evidence="4">The sequence shown here is derived from an EMBL/GenBank/DDBJ whole genome shotgun (WGS) entry which is preliminary data.</text>
</comment>
<dbReference type="Gene3D" id="3.40.50.720">
    <property type="entry name" value="NAD(P)-binding Rossmann-like Domain"/>
    <property type="match status" value="1"/>
</dbReference>
<dbReference type="GO" id="GO:0008831">
    <property type="term" value="F:dTDP-4-dehydrorhamnose reductase activity"/>
    <property type="evidence" value="ECO:0007669"/>
    <property type="project" value="UniProtKB-EC"/>
</dbReference>
<dbReference type="SUPFAM" id="SSF51735">
    <property type="entry name" value="NAD(P)-binding Rossmann-fold domains"/>
    <property type="match status" value="1"/>
</dbReference>
<name>A0A2L2XBD8_9FIRM</name>
<dbReference type="Proteomes" id="UP000239549">
    <property type="component" value="Unassembled WGS sequence"/>
</dbReference>
<comment type="similarity">
    <text evidence="1 2">Belongs to the dTDP-4-dehydrorhamnose reductase family.</text>
</comment>
<reference evidence="5" key="1">
    <citation type="submission" date="2018-02" db="EMBL/GenBank/DDBJ databases">
        <title>Genome sequence of Desulfocucumis palustris strain NAW-5.</title>
        <authorList>
            <person name="Watanabe M."/>
            <person name="Kojima H."/>
            <person name="Fukui M."/>
        </authorList>
    </citation>
    <scope>NUCLEOTIDE SEQUENCE [LARGE SCALE GENOMIC DNA]</scope>
    <source>
        <strain evidence="5">NAW-5</strain>
    </source>
</reference>
<dbReference type="OrthoDB" id="9803892at2"/>
<dbReference type="InterPro" id="IPR029903">
    <property type="entry name" value="RmlD-like-bd"/>
</dbReference>
<dbReference type="GO" id="GO:0019305">
    <property type="term" value="P:dTDP-rhamnose biosynthetic process"/>
    <property type="evidence" value="ECO:0007669"/>
    <property type="project" value="UniProtKB-UniPathway"/>
</dbReference>
<dbReference type="AlphaFoldDB" id="A0A2L2XBD8"/>
<dbReference type="Gene3D" id="3.90.25.10">
    <property type="entry name" value="UDP-galactose 4-epimerase, domain 1"/>
    <property type="match status" value="1"/>
</dbReference>
<dbReference type="InterPro" id="IPR005913">
    <property type="entry name" value="dTDP_dehydrorham_reduct"/>
</dbReference>
<dbReference type="Pfam" id="PF04321">
    <property type="entry name" value="RmlD_sub_bind"/>
    <property type="match status" value="1"/>
</dbReference>
<comment type="pathway">
    <text evidence="2">Carbohydrate biosynthesis; dTDP-L-rhamnose biosynthesis.</text>
</comment>
<dbReference type="RefSeq" id="WP_104371822.1">
    <property type="nucleotide sequence ID" value="NZ_BFAV01000102.1"/>
</dbReference>
<keyword evidence="5" id="KW-1185">Reference proteome</keyword>
<evidence type="ECO:0000259" key="3">
    <source>
        <dbReference type="Pfam" id="PF04321"/>
    </source>
</evidence>
<dbReference type="EMBL" id="BFAV01000102">
    <property type="protein sequence ID" value="GBF33420.1"/>
    <property type="molecule type" value="Genomic_DNA"/>
</dbReference>
<keyword evidence="2" id="KW-0521">NADP</keyword>
<dbReference type="EC" id="1.1.1.133" evidence="2"/>
<dbReference type="PANTHER" id="PTHR10491:SF4">
    <property type="entry name" value="METHIONINE ADENOSYLTRANSFERASE 2 SUBUNIT BETA"/>
    <property type="match status" value="1"/>
</dbReference>
<dbReference type="CDD" id="cd05254">
    <property type="entry name" value="dTDP_HR_like_SDR_e"/>
    <property type="match status" value="1"/>
</dbReference>
<keyword evidence="2" id="KW-0560">Oxidoreductase</keyword>
<protein>
    <recommendedName>
        <fullName evidence="2">dTDP-4-dehydrorhamnose reductase</fullName>
        <ecNumber evidence="2">1.1.1.133</ecNumber>
    </recommendedName>
</protein>
<dbReference type="InterPro" id="IPR036291">
    <property type="entry name" value="NAD(P)-bd_dom_sf"/>
</dbReference>